<dbReference type="PROSITE" id="PS50179">
    <property type="entry name" value="VHS"/>
    <property type="match status" value="1"/>
</dbReference>
<dbReference type="EMBL" id="JBGMDY010000001">
    <property type="protein sequence ID" value="KAL2346912.1"/>
    <property type="molecule type" value="Genomic_DNA"/>
</dbReference>
<dbReference type="InterPro" id="IPR002014">
    <property type="entry name" value="VHS_dom"/>
</dbReference>
<dbReference type="CDD" id="cd23812">
    <property type="entry name" value="UBCc_ScPEX4-like"/>
    <property type="match status" value="1"/>
</dbReference>
<evidence type="ECO:0000256" key="3">
    <source>
        <dbReference type="ARBA" id="ARBA00022448"/>
    </source>
</evidence>
<feature type="domain" description="UBC core" evidence="7">
    <location>
        <begin position="801"/>
        <end position="933"/>
    </location>
</feature>
<accession>A0ABD1NFL4</accession>
<dbReference type="Gene3D" id="1.25.40.90">
    <property type="match status" value="1"/>
</dbReference>
<dbReference type="PROSITE" id="PS50909">
    <property type="entry name" value="GAT"/>
    <property type="match status" value="1"/>
</dbReference>
<dbReference type="CDD" id="cd14231">
    <property type="entry name" value="GAT_GGA-like_plant"/>
    <property type="match status" value="1"/>
</dbReference>
<keyword evidence="5" id="KW-0472">Membrane</keyword>
<evidence type="ECO:0000313" key="10">
    <source>
        <dbReference type="EMBL" id="KAL2346912.1"/>
    </source>
</evidence>
<evidence type="ECO:0000256" key="2">
    <source>
        <dbReference type="ARBA" id="ARBA00007708"/>
    </source>
</evidence>
<dbReference type="Gene3D" id="1.20.58.160">
    <property type="match status" value="1"/>
</dbReference>
<dbReference type="InterPro" id="IPR016135">
    <property type="entry name" value="UBQ-conjugating_enzyme/RWD"/>
</dbReference>
<dbReference type="SUPFAM" id="SSF89009">
    <property type="entry name" value="GAT-like domain"/>
    <property type="match status" value="1"/>
</dbReference>
<dbReference type="SMART" id="SM00212">
    <property type="entry name" value="UBCc"/>
    <property type="match status" value="1"/>
</dbReference>
<protein>
    <submittedName>
        <fullName evidence="10">Uncharacterized protein</fullName>
    </submittedName>
</protein>
<evidence type="ECO:0000259" key="8">
    <source>
        <dbReference type="PROSITE" id="PS50179"/>
    </source>
</evidence>
<dbReference type="GO" id="GO:0015031">
    <property type="term" value="P:protein transport"/>
    <property type="evidence" value="ECO:0007669"/>
    <property type="project" value="UniProtKB-KW"/>
</dbReference>
<dbReference type="Pfam" id="PF00790">
    <property type="entry name" value="VHS"/>
    <property type="match status" value="1"/>
</dbReference>
<comment type="similarity">
    <text evidence="2">Belongs to the TOM1 family.</text>
</comment>
<evidence type="ECO:0000259" key="7">
    <source>
        <dbReference type="PROSITE" id="PS50127"/>
    </source>
</evidence>
<keyword evidence="11" id="KW-1185">Reference proteome</keyword>
<dbReference type="Proteomes" id="UP001603857">
    <property type="component" value="Unassembled WGS sequence"/>
</dbReference>
<dbReference type="Pfam" id="PF03127">
    <property type="entry name" value="GAT"/>
    <property type="match status" value="1"/>
</dbReference>
<comment type="subcellular location">
    <subcellularLocation>
        <location evidence="1">Membrane</location>
        <topology evidence="1">Peripheral membrane protein</topology>
    </subcellularLocation>
</comment>
<name>A0ABD1NFL4_9FABA</name>
<comment type="caution">
    <text evidence="10">The sequence shown here is derived from an EMBL/GenBank/DDBJ whole genome shotgun (WGS) entry which is preliminary data.</text>
</comment>
<dbReference type="GO" id="GO:0016020">
    <property type="term" value="C:membrane"/>
    <property type="evidence" value="ECO:0007669"/>
    <property type="project" value="UniProtKB-SubCell"/>
</dbReference>
<feature type="domain" description="GAT" evidence="9">
    <location>
        <begin position="221"/>
        <end position="309"/>
    </location>
</feature>
<keyword evidence="3" id="KW-0813">Transport</keyword>
<dbReference type="PROSITE" id="PS50127">
    <property type="entry name" value="UBC_2"/>
    <property type="match status" value="1"/>
</dbReference>
<feature type="region of interest" description="Disordered" evidence="6">
    <location>
        <begin position="474"/>
        <end position="534"/>
    </location>
</feature>
<feature type="region of interest" description="Disordered" evidence="6">
    <location>
        <begin position="333"/>
        <end position="357"/>
    </location>
</feature>
<evidence type="ECO:0000256" key="1">
    <source>
        <dbReference type="ARBA" id="ARBA00004170"/>
    </source>
</evidence>
<feature type="compositionally biased region" description="Polar residues" evidence="6">
    <location>
        <begin position="485"/>
        <end position="510"/>
    </location>
</feature>
<dbReference type="SUPFAM" id="SSF54495">
    <property type="entry name" value="UBC-like"/>
    <property type="match status" value="1"/>
</dbReference>
<reference evidence="10 11" key="1">
    <citation type="submission" date="2024-08" db="EMBL/GenBank/DDBJ databases">
        <title>Insights into the chromosomal genome structure of Flemingia macrophylla.</title>
        <authorList>
            <person name="Ding Y."/>
            <person name="Zhao Y."/>
            <person name="Bi W."/>
            <person name="Wu M."/>
            <person name="Zhao G."/>
            <person name="Gong Y."/>
            <person name="Li W."/>
            <person name="Zhang P."/>
        </authorList>
    </citation>
    <scope>NUCLEOTIDE SEQUENCE [LARGE SCALE GENOMIC DNA]</scope>
    <source>
        <strain evidence="10">DYQJB</strain>
        <tissue evidence="10">Leaf</tissue>
    </source>
</reference>
<evidence type="ECO:0000256" key="4">
    <source>
        <dbReference type="ARBA" id="ARBA00022927"/>
    </source>
</evidence>
<dbReference type="CDD" id="cd03561">
    <property type="entry name" value="VHS"/>
    <property type="match status" value="1"/>
</dbReference>
<evidence type="ECO:0000256" key="5">
    <source>
        <dbReference type="ARBA" id="ARBA00023136"/>
    </source>
</evidence>
<dbReference type="InterPro" id="IPR038425">
    <property type="entry name" value="GAT_sf"/>
</dbReference>
<dbReference type="GO" id="GO:0005737">
    <property type="term" value="C:cytoplasm"/>
    <property type="evidence" value="ECO:0007669"/>
    <property type="project" value="UniProtKB-ARBA"/>
</dbReference>
<dbReference type="SUPFAM" id="SSF48464">
    <property type="entry name" value="ENTH/VHS domain"/>
    <property type="match status" value="1"/>
</dbReference>
<dbReference type="AlphaFoldDB" id="A0ABD1NFL4"/>
<dbReference type="InterPro" id="IPR008942">
    <property type="entry name" value="ENTH_VHS"/>
</dbReference>
<dbReference type="SMART" id="SM00288">
    <property type="entry name" value="VHS"/>
    <property type="match status" value="1"/>
</dbReference>
<evidence type="ECO:0000256" key="6">
    <source>
        <dbReference type="SAM" id="MobiDB-lite"/>
    </source>
</evidence>
<keyword evidence="4" id="KW-0653">Protein transport</keyword>
<dbReference type="InterPro" id="IPR004152">
    <property type="entry name" value="GAT_dom"/>
</dbReference>
<dbReference type="Pfam" id="PF00179">
    <property type="entry name" value="UQ_con"/>
    <property type="match status" value="2"/>
</dbReference>
<proteinExistence type="inferred from homology"/>
<feature type="domain" description="VHS" evidence="8">
    <location>
        <begin position="9"/>
        <end position="172"/>
    </location>
</feature>
<dbReference type="Gene3D" id="3.10.110.10">
    <property type="entry name" value="Ubiquitin Conjugating Enzyme"/>
    <property type="match status" value="2"/>
</dbReference>
<dbReference type="InterPro" id="IPR044836">
    <property type="entry name" value="TOL_plant"/>
</dbReference>
<organism evidence="10 11">
    <name type="scientific">Flemingia macrophylla</name>
    <dbReference type="NCBI Taxonomy" id="520843"/>
    <lineage>
        <taxon>Eukaryota</taxon>
        <taxon>Viridiplantae</taxon>
        <taxon>Streptophyta</taxon>
        <taxon>Embryophyta</taxon>
        <taxon>Tracheophyta</taxon>
        <taxon>Spermatophyta</taxon>
        <taxon>Magnoliopsida</taxon>
        <taxon>eudicotyledons</taxon>
        <taxon>Gunneridae</taxon>
        <taxon>Pentapetalae</taxon>
        <taxon>rosids</taxon>
        <taxon>fabids</taxon>
        <taxon>Fabales</taxon>
        <taxon>Fabaceae</taxon>
        <taxon>Papilionoideae</taxon>
        <taxon>50 kb inversion clade</taxon>
        <taxon>NPAAA clade</taxon>
        <taxon>indigoferoid/millettioid clade</taxon>
        <taxon>Phaseoleae</taxon>
        <taxon>Flemingia</taxon>
    </lineage>
</organism>
<evidence type="ECO:0000313" key="11">
    <source>
        <dbReference type="Proteomes" id="UP001603857"/>
    </source>
</evidence>
<evidence type="ECO:0000259" key="9">
    <source>
        <dbReference type="PROSITE" id="PS50909"/>
    </source>
</evidence>
<dbReference type="InterPro" id="IPR000608">
    <property type="entry name" value="UBC"/>
</dbReference>
<dbReference type="PANTHER" id="PTHR45898:SF4">
    <property type="entry name" value="TARGET OF MYB PROTEIN 1"/>
    <property type="match status" value="1"/>
</dbReference>
<dbReference type="PANTHER" id="PTHR45898">
    <property type="entry name" value="TOM1-LIKE PROTEIN"/>
    <property type="match status" value="1"/>
</dbReference>
<gene>
    <name evidence="10" type="ORF">Fmac_000912</name>
</gene>
<sequence>MVNPLVERATSSLLMGPDWALNMEICDILNRDPGWSRARYFHAQIYTALDGVWLQEGWAGWNLANVGRTAKDVVKGLKKRIWSKLPRVQIIALTLLETIIKNCGDIVHMHVAERDVPHEMVKIVKKKPEYHVKEKILILIDTWQEAFGGPRGRYPQYFAAYQELLHAGATFPRRSEQSAPVFTPLQTQPLSSYPQNIRDSVAQKDTAESSAESEFPTLTYISTSFLVIMHGNARGIMDVLSEMLSALDPSNKEGIQQEVIVDLVEQCRTFKQRVVHLVNSTSDESLLCQGLALNDDLQRVLVKHESIASGTSAQNHTEKPKLAPSGVLVDVDGPLVDVGDTSSKQTDGRSSSDAKAGSQTLNQLLLPAPPTSNGSDLTAKVDPKVDLLSGDDFNSPKAETSLALVPVGEQLPASPMSPQNALVLFDMFSNGSNVPASVISQPINVAGQTSPLAPQIQRQQTFISQGVFYPNGSVPNVGSPRYEQSPFTQSTGPSWNGQAVQQQQPRSESAGSFPPPPWEAQPTDTDSPVAGSQYPHPMQVTQMVMTHVQHPLGPQAMGHDQAAGMYMQPNASHMSTINSPVQNNQLGLLPQHIVAGPYMGMVSHQMQNSPVASMYPQQIYPQQMYPQQMYGNQLVGYGYGQQPGVQYLEQQMYGLSVRDDVALRNSYQVAATSYVPPGKPSKPEDKLFGDLVNMAKVKPKPAPDPTGSMVNGVVRIACFRVCIQEFHFTFHSFPIRNCSNAVHQFLLSRIPKISINTFVPHVKLFSSRAYPACRCFELTMQGDGLRPILMPSLLIVFFTQASRARLFKEYKEVQREKAVDPDIQLVCDDSNIFKWTALIKGPSETPFEGGVFQLAFSVPEQTDPATGEICLDILKNAWSPAWTLQSVCRAIIALMAHPEPDSPLNCDSGNLLRSGDVRGYQSMARMYTRLAAMPKKG</sequence>